<name>A0ABS5D0D8_9FLAO</name>
<accession>A0ABS5D0D8</accession>
<comment type="caution">
    <text evidence="1">The sequence shown here is derived from an EMBL/GenBank/DDBJ whole genome shotgun (WGS) entry which is preliminary data.</text>
</comment>
<dbReference type="Proteomes" id="UP000679008">
    <property type="component" value="Unassembled WGS sequence"/>
</dbReference>
<keyword evidence="2" id="KW-1185">Reference proteome</keyword>
<dbReference type="EMBL" id="JAGPXB010000001">
    <property type="protein sequence ID" value="MBQ0907484.1"/>
    <property type="molecule type" value="Genomic_DNA"/>
</dbReference>
<evidence type="ECO:0000313" key="1">
    <source>
        <dbReference type="EMBL" id="MBQ0907484.1"/>
    </source>
</evidence>
<evidence type="ECO:0000313" key="2">
    <source>
        <dbReference type="Proteomes" id="UP000679008"/>
    </source>
</evidence>
<sequence>MTKAEIESVPGADYFLLNGIRRPRSYEAIGVDLLAGKKGVKLIPVQRQKTTVQDTILFDEYEIDGVVPESQSECISLLNEIVFKKGGGNGVGVVNVSCIPFGALLIFKGRNNQGNENIEAGDTVIGFVEGQFLNAGTYYGGDPLLLSSYNENEEIPQEGNIR</sequence>
<proteinExistence type="predicted"/>
<protein>
    <submittedName>
        <fullName evidence="1">Uncharacterized protein</fullName>
    </submittedName>
</protein>
<gene>
    <name evidence="1" type="ORF">KBJ98_02080</name>
</gene>
<dbReference type="RefSeq" id="WP_210788029.1">
    <property type="nucleotide sequence ID" value="NZ_JAGPXB010000001.1"/>
</dbReference>
<reference evidence="1 2" key="1">
    <citation type="submission" date="2021-04" db="EMBL/GenBank/DDBJ databases">
        <title>Description of novel Flavobacterium sp. F-328.</title>
        <authorList>
            <person name="Saticioglu I.B."/>
        </authorList>
    </citation>
    <scope>NUCLEOTIDE SEQUENCE [LARGE SCALE GENOMIC DNA]</scope>
    <source>
        <strain evidence="1 2">F-328</strain>
    </source>
</reference>
<organism evidence="1 2">
    <name type="scientific">Flavobacterium erciyesense</name>
    <dbReference type="NCBI Taxonomy" id="2825842"/>
    <lineage>
        <taxon>Bacteria</taxon>
        <taxon>Pseudomonadati</taxon>
        <taxon>Bacteroidota</taxon>
        <taxon>Flavobacteriia</taxon>
        <taxon>Flavobacteriales</taxon>
        <taxon>Flavobacteriaceae</taxon>
        <taxon>Flavobacterium</taxon>
    </lineage>
</organism>